<dbReference type="EMBL" id="JAVDQF010000001">
    <property type="protein sequence ID" value="MDR6269510.1"/>
    <property type="molecule type" value="Genomic_DNA"/>
</dbReference>
<dbReference type="Proteomes" id="UP001185069">
    <property type="component" value="Unassembled WGS sequence"/>
</dbReference>
<feature type="region of interest" description="Disordered" evidence="1">
    <location>
        <begin position="1"/>
        <end position="39"/>
    </location>
</feature>
<feature type="compositionally biased region" description="Polar residues" evidence="1">
    <location>
        <begin position="1"/>
        <end position="10"/>
    </location>
</feature>
<organism evidence="2 3">
    <name type="scientific">Arthrobacter russicus</name>
    <dbReference type="NCBI Taxonomy" id="172040"/>
    <lineage>
        <taxon>Bacteria</taxon>
        <taxon>Bacillati</taxon>
        <taxon>Actinomycetota</taxon>
        <taxon>Actinomycetes</taxon>
        <taxon>Micrococcales</taxon>
        <taxon>Micrococcaceae</taxon>
        <taxon>Arthrobacter</taxon>
    </lineage>
</organism>
<evidence type="ECO:0000313" key="2">
    <source>
        <dbReference type="EMBL" id="MDR6269510.1"/>
    </source>
</evidence>
<name>A0ABU1JAQ9_9MICC</name>
<gene>
    <name evidence="2" type="ORF">JOE69_001748</name>
</gene>
<feature type="compositionally biased region" description="Basic and acidic residues" evidence="1">
    <location>
        <begin position="12"/>
        <end position="25"/>
    </location>
</feature>
<evidence type="ECO:0000256" key="1">
    <source>
        <dbReference type="SAM" id="MobiDB-lite"/>
    </source>
</evidence>
<accession>A0ABU1JAQ9</accession>
<reference evidence="2 3" key="1">
    <citation type="submission" date="2023-07" db="EMBL/GenBank/DDBJ databases">
        <title>Sequencing the genomes of 1000 actinobacteria strains.</title>
        <authorList>
            <person name="Klenk H.-P."/>
        </authorList>
    </citation>
    <scope>NUCLEOTIDE SEQUENCE [LARGE SCALE GENOMIC DNA]</scope>
    <source>
        <strain evidence="2 3">DSM 14555</strain>
    </source>
</reference>
<sequence length="39" mass="4174">MAIDSHSTLTGLEHEYPGSSAERRPTRIPPLADRALGAV</sequence>
<comment type="caution">
    <text evidence="2">The sequence shown here is derived from an EMBL/GenBank/DDBJ whole genome shotgun (WGS) entry which is preliminary data.</text>
</comment>
<proteinExistence type="predicted"/>
<keyword evidence="3" id="KW-1185">Reference proteome</keyword>
<protein>
    <submittedName>
        <fullName evidence="2">Uncharacterized protein</fullName>
    </submittedName>
</protein>
<evidence type="ECO:0000313" key="3">
    <source>
        <dbReference type="Proteomes" id="UP001185069"/>
    </source>
</evidence>